<dbReference type="OrthoDB" id="9798731at2"/>
<dbReference type="Proteomes" id="UP000076079">
    <property type="component" value="Chromosome"/>
</dbReference>
<dbReference type="EMBL" id="CP015136">
    <property type="protein sequence ID" value="AMY09983.1"/>
    <property type="molecule type" value="Genomic_DNA"/>
</dbReference>
<reference evidence="3 4" key="1">
    <citation type="journal article" date="2016" name="Genome Announc.">
        <title>First Complete Genome Sequence of a Subdivision 6 Acidobacterium Strain.</title>
        <authorList>
            <person name="Huang S."/>
            <person name="Vieira S."/>
            <person name="Bunk B."/>
            <person name="Riedel T."/>
            <person name="Sproer C."/>
            <person name="Overmann J."/>
        </authorList>
    </citation>
    <scope>NUCLEOTIDE SEQUENCE [LARGE SCALE GENOMIC DNA]</scope>
    <source>
        <strain evidence="4">DSM 100886 HEG_-6_39</strain>
    </source>
</reference>
<gene>
    <name evidence="3" type="ORF">LuPra_03210</name>
</gene>
<dbReference type="Pfam" id="PF02470">
    <property type="entry name" value="MlaD"/>
    <property type="match status" value="1"/>
</dbReference>
<evidence type="ECO:0000256" key="1">
    <source>
        <dbReference type="SAM" id="Phobius"/>
    </source>
</evidence>
<protein>
    <submittedName>
        <fullName evidence="3">Virulence factor Mce family protein</fullName>
    </submittedName>
</protein>
<evidence type="ECO:0000259" key="2">
    <source>
        <dbReference type="Pfam" id="PF02470"/>
    </source>
</evidence>
<name>A0A143PP90_LUTPR</name>
<dbReference type="KEGG" id="abac:LuPra_03210"/>
<dbReference type="PANTHER" id="PTHR33371:SF4">
    <property type="entry name" value="INTERMEMBRANE PHOSPHOLIPID TRANSPORT SYSTEM BINDING PROTEIN MLAD"/>
    <property type="match status" value="1"/>
</dbReference>
<evidence type="ECO:0000313" key="4">
    <source>
        <dbReference type="Proteomes" id="UP000076079"/>
    </source>
</evidence>
<dbReference type="STRING" id="1855912.LuPra_03210"/>
<dbReference type="InterPro" id="IPR003399">
    <property type="entry name" value="Mce/MlaD"/>
</dbReference>
<evidence type="ECO:0000313" key="3">
    <source>
        <dbReference type="EMBL" id="AMY09983.1"/>
    </source>
</evidence>
<organism evidence="3 4">
    <name type="scientific">Luteitalea pratensis</name>
    <dbReference type="NCBI Taxonomy" id="1855912"/>
    <lineage>
        <taxon>Bacteria</taxon>
        <taxon>Pseudomonadati</taxon>
        <taxon>Acidobacteriota</taxon>
        <taxon>Vicinamibacteria</taxon>
        <taxon>Vicinamibacterales</taxon>
        <taxon>Vicinamibacteraceae</taxon>
        <taxon>Luteitalea</taxon>
    </lineage>
</organism>
<proteinExistence type="predicted"/>
<sequence length="346" mass="36297">MPRTRTLAWSQLKIGILAVAAFTLATMLIFAVGGDAGLFSGRYHLKTRFPNAGGLQSGSVVRLAGVNVGAVDDVYLDGAVVEVVLRVRPDVQNKITEHSIAQVGSVSLLGEGAVDITASTHGTPLKDWSYIRSGKTPGQIADVAENATQTLSQASALIAELRAGKGTVGKLVTEDDLYVQLNGVAKATEEVIRAIKQGKGPAGTLINNEAAARNLERALANLDQVTGNIAAGKGSIGTLINDDALAKSLSATTDNLRAVSAGLKNGDGTAGKLLTDNGLYNRLDSVVQRLDTLVATLNKGEGTAGRLLQDKQLYDNMNGAVLELRSLLAEIKKDPKKYLNVKVTIF</sequence>
<feature type="domain" description="Mce/MlaD" evidence="2">
    <location>
        <begin position="43"/>
        <end position="117"/>
    </location>
</feature>
<dbReference type="InterPro" id="IPR052336">
    <property type="entry name" value="MlaD_Phospholipid_Transporter"/>
</dbReference>
<keyword evidence="1" id="KW-0812">Transmembrane</keyword>
<dbReference type="PANTHER" id="PTHR33371">
    <property type="entry name" value="INTERMEMBRANE PHOSPHOLIPID TRANSPORT SYSTEM BINDING PROTEIN MLAD-RELATED"/>
    <property type="match status" value="1"/>
</dbReference>
<reference evidence="4" key="2">
    <citation type="submission" date="2016-04" db="EMBL/GenBank/DDBJ databases">
        <title>First Complete Genome Sequence of a Subdivision 6 Acidobacterium.</title>
        <authorList>
            <person name="Huang S."/>
            <person name="Vieira S."/>
            <person name="Bunk B."/>
            <person name="Riedel T."/>
            <person name="Sproeer C."/>
            <person name="Overmann J."/>
        </authorList>
    </citation>
    <scope>NUCLEOTIDE SEQUENCE [LARGE SCALE GENOMIC DNA]</scope>
    <source>
        <strain evidence="4">DSM 100886 HEG_-6_39</strain>
    </source>
</reference>
<accession>A0A143PP90</accession>
<dbReference type="RefSeq" id="WP_110171673.1">
    <property type="nucleotide sequence ID" value="NZ_CP015136.1"/>
</dbReference>
<keyword evidence="1" id="KW-1133">Transmembrane helix</keyword>
<dbReference type="AlphaFoldDB" id="A0A143PP90"/>
<dbReference type="PATRIC" id="fig|1813736.3.peg.3413"/>
<keyword evidence="4" id="KW-1185">Reference proteome</keyword>
<keyword evidence="1" id="KW-0472">Membrane</keyword>
<feature type="transmembrane region" description="Helical" evidence="1">
    <location>
        <begin position="12"/>
        <end position="33"/>
    </location>
</feature>